<dbReference type="Proteomes" id="UP000706891">
    <property type="component" value="Unassembled WGS sequence"/>
</dbReference>
<dbReference type="RefSeq" id="WP_205103067.1">
    <property type="nucleotide sequence ID" value="NZ_JACJJG010000003.1"/>
</dbReference>
<reference evidence="1" key="1">
    <citation type="submission" date="2020-08" db="EMBL/GenBank/DDBJ databases">
        <authorList>
            <person name="Cejkova D."/>
            <person name="Kubasova T."/>
            <person name="Jahodarova E."/>
            <person name="Rychlik I."/>
        </authorList>
    </citation>
    <scope>NUCLEOTIDE SEQUENCE</scope>
    <source>
        <strain evidence="1">An824</strain>
    </source>
</reference>
<dbReference type="AlphaFoldDB" id="A0A938WQB1"/>
<dbReference type="SUPFAM" id="SSF56935">
    <property type="entry name" value="Porins"/>
    <property type="match status" value="1"/>
</dbReference>
<name>A0A938WQB1_9BACT</name>
<dbReference type="InterPro" id="IPR023614">
    <property type="entry name" value="Porin_dom_sf"/>
</dbReference>
<sequence length="373" mass="42279">MLDFILTKGLKVKSICALLLCFFSFSSLYSQEKKPLFSKPKFSGYAIGQYQYSSQHDAESNSFNLRMVRVSLDGRILGDFAYKLQGQINGNTSTLGESPRMVDVYIEWQKLPFLKIKVGQFKRPFTFENPMNPIDQGFMGYGQNIMKLSGFTDRVGEHSSNGRDIGVQLQGDLFKTSSGRPLVHYQVGVFNGQGINTKDVDNQKDVIGGLWVMPVAGLRIGAFGWTGSYARKGENGVVSLPKRRYAISGEYVVDDWTFRSEYIHSTGFGFKTTYNSDEDAKADEINYSAGDKADGFYALAIAPIIKKKLHVKARYDLYRPQAEWNTSKTFYEVGMDYLFTKNLQVNVEYAFVNDRSLAHQNYNMIDTQLSFRF</sequence>
<reference evidence="1" key="2">
    <citation type="journal article" date="2021" name="Sci. Rep.">
        <title>The distribution of antibiotic resistance genes in chicken gut microbiota commensals.</title>
        <authorList>
            <person name="Juricova H."/>
            <person name="Matiasovicova J."/>
            <person name="Kubasova T."/>
            <person name="Cejkova D."/>
            <person name="Rychlik I."/>
        </authorList>
    </citation>
    <scope>NUCLEOTIDE SEQUENCE</scope>
    <source>
        <strain evidence="1">An824</strain>
    </source>
</reference>
<dbReference type="Pfam" id="PF07396">
    <property type="entry name" value="Porin_O_P"/>
    <property type="match status" value="1"/>
</dbReference>
<accession>A0A938WQB1</accession>
<gene>
    <name evidence="1" type="ORF">H6A34_01595</name>
</gene>
<proteinExistence type="predicted"/>
<organism evidence="1 2">
    <name type="scientific">Marseilla massiliensis</name>
    <dbReference type="NCBI Taxonomy" id="1841864"/>
    <lineage>
        <taxon>Bacteria</taxon>
        <taxon>Pseudomonadati</taxon>
        <taxon>Bacteroidota</taxon>
        <taxon>Bacteroidia</taxon>
        <taxon>Bacteroidales</taxon>
        <taxon>Prevotellaceae</taxon>
        <taxon>Marseilla</taxon>
    </lineage>
</organism>
<dbReference type="EMBL" id="JACJJG010000003">
    <property type="protein sequence ID" value="MBM6672586.1"/>
    <property type="molecule type" value="Genomic_DNA"/>
</dbReference>
<protein>
    <submittedName>
        <fullName evidence="1">Porin</fullName>
    </submittedName>
</protein>
<evidence type="ECO:0000313" key="1">
    <source>
        <dbReference type="EMBL" id="MBM6672586.1"/>
    </source>
</evidence>
<keyword evidence="2" id="KW-1185">Reference proteome</keyword>
<comment type="caution">
    <text evidence="1">The sequence shown here is derived from an EMBL/GenBank/DDBJ whole genome shotgun (WGS) entry which is preliminary data.</text>
</comment>
<evidence type="ECO:0000313" key="2">
    <source>
        <dbReference type="Proteomes" id="UP000706891"/>
    </source>
</evidence>
<dbReference type="InterPro" id="IPR010870">
    <property type="entry name" value="Porin_O/P"/>
</dbReference>
<dbReference type="Gene3D" id="2.40.160.10">
    <property type="entry name" value="Porin"/>
    <property type="match status" value="1"/>
</dbReference>